<evidence type="ECO:0000313" key="1">
    <source>
        <dbReference type="EMBL" id="NEM93009.1"/>
    </source>
</evidence>
<gene>
    <name evidence="1" type="ORF">G3T61_02245</name>
</gene>
<organism evidence="1">
    <name type="scientific">Vibrio cholerae</name>
    <dbReference type="NCBI Taxonomy" id="666"/>
    <lineage>
        <taxon>Bacteria</taxon>
        <taxon>Pseudomonadati</taxon>
        <taxon>Pseudomonadota</taxon>
        <taxon>Gammaproteobacteria</taxon>
        <taxon>Vibrionales</taxon>
        <taxon>Vibrionaceae</taxon>
        <taxon>Vibrio</taxon>
    </lineage>
</organism>
<reference evidence="1" key="1">
    <citation type="submission" date="2020-02" db="EMBL/GenBank/DDBJ databases">
        <title>Genome Announcements.</title>
        <authorList>
            <person name="Abdulabbas H.T."/>
            <person name="Bunyan I.A."/>
            <person name="Abdul-Lateef L.A."/>
        </authorList>
    </citation>
    <scope>NUCLEOTIDE SEQUENCE</scope>
    <source>
        <strain evidence="1">NAG1</strain>
    </source>
</reference>
<dbReference type="RefSeq" id="WP_071170865.1">
    <property type="nucleotide sequence ID" value="NZ_JAACMD010000017.1"/>
</dbReference>
<dbReference type="SUPFAM" id="SSF52540">
    <property type="entry name" value="P-loop containing nucleoside triphosphate hydrolases"/>
    <property type="match status" value="1"/>
</dbReference>
<accession>A0A6B3L959</accession>
<dbReference type="InterPro" id="IPR027417">
    <property type="entry name" value="P-loop_NTPase"/>
</dbReference>
<sequence length="686" mass="79452">MKGNVLGDIRAENDTRMLDCAYYESSDYKALVESYDRPIVVGRRGTGKSALAYKLQKHWEAKPRTLTLSIAPEEEQIIGLRDLFSLFGENYLHIKAGTKMAWRYAMYMEVITDLANHYKFKNNLDIRPIATHVSEWGPKRKNISTKIRKKLISLLNKEQPPQSRIADLADFLELDLLEEVILEALNKSKIQYVIFADRLDEGYSPDNLGVAIIDGFVQSVIDIKSKLNEKVIAFAFVRDNIYRAISKLDPDFTRNIEGQSLRLHWDEYSLFNLVCNRIRIAYNVDIENSSKIWSKFTARELKGREGFRAALKLTLYRPRDILVLLNEAFLRANSQGRQEIIFDDIELTAKTISQNRLSDLHKEYDQIFPSLEEFTSSFYGSNSEISVSKALDLISSTLKKDSLEREKQRDIFLFENANQVLQRLYSVGFIGIHNSQSASFVFCHDGKDPDRDFSEDTRLLIHPCYWLSLSTNQSELKLAEAEDINDEYDIEVTSVSDEQRKQRIGNLLEEVKQIPEGHSGAYDFESWVLKALKIIFAGSLTNIESHPNKNSLQQRDMVATNLGESAFWKRVLEDYKSRQVIFEVKNYRNLGASEYRQVNGYLSNDYGRIAFIICRDFDNNLSKDKEINWAKELFFEHKKIVIKISFKFLEKHLSKARNPQKHNAADKELNSLLDTYIRQYLTNKCK</sequence>
<dbReference type="GO" id="GO:0005524">
    <property type="term" value="F:ATP binding"/>
    <property type="evidence" value="ECO:0007669"/>
    <property type="project" value="UniProtKB-KW"/>
</dbReference>
<dbReference type="AlphaFoldDB" id="A0A6B3L959"/>
<dbReference type="InterPro" id="IPR059206">
    <property type="entry name" value="Sll1717-like"/>
</dbReference>
<comment type="caution">
    <text evidence="1">The sequence shown here is derived from an EMBL/GenBank/DDBJ whole genome shotgun (WGS) entry which is preliminary data.</text>
</comment>
<keyword evidence="1" id="KW-0547">Nucleotide-binding</keyword>
<keyword evidence="1" id="KW-0067">ATP-binding</keyword>
<protein>
    <submittedName>
        <fullName evidence="1">ATP-binding protein</fullName>
    </submittedName>
</protein>
<dbReference type="EMBL" id="JAAGVX010000001">
    <property type="protein sequence ID" value="NEM93009.1"/>
    <property type="molecule type" value="Genomic_DNA"/>
</dbReference>
<dbReference type="NCBIfam" id="NF047389">
    <property type="entry name" value="ATPase_Sll1717"/>
    <property type="match status" value="1"/>
</dbReference>
<proteinExistence type="predicted"/>
<name>A0A6B3L959_VIBCL</name>